<dbReference type="PANTHER" id="PTHR32268">
    <property type="entry name" value="HOMOSERINE O-ACETYLTRANSFERASE"/>
    <property type="match status" value="1"/>
</dbReference>
<sequence length="366" mass="40990">MSSRNERNDDAICHKVSIGPHLLECGVELQEVEIAYEKAGNPIGEVIIVCHALTGNQKAVGTKGDPGWWRGFIGPGLYVDTDKFQVITMNVLGGCNGSTGPISINPTTGNWYGDEFPAITIRDMVHAQFKVLTKLGITRVRAILGGSLGGMQVLEWGLLYPNFAEVIIPIAVTPYFTDYALAYNAIGRHAIKADPAWEKGQYPIGTVIKGLEIARMVGLVTYRSDRLFNERFKRDRKEVGKDIEYQVDSYMKYQGEKFSRRFDANSYLSLLKAMDQYDIGYMRNGWKSALNQLEAKTCLISFKGDLLYPSTLIKEVSECMNILGKKVTHFEVDTMFGHDGFLVEFEKWGGVIKNLLEEKEVTQCLV</sequence>
<dbReference type="NCBIfam" id="TIGR01392">
    <property type="entry name" value="homoserO_Ac_trn"/>
    <property type="match status" value="1"/>
</dbReference>
<dbReference type="RefSeq" id="WP_230500487.1">
    <property type="nucleotide sequence ID" value="NZ_CAKJTJ010000005.1"/>
</dbReference>
<dbReference type="PANTHER" id="PTHR32268:SF11">
    <property type="entry name" value="HOMOSERINE O-ACETYLTRANSFERASE"/>
    <property type="match status" value="1"/>
</dbReference>
<dbReference type="InterPro" id="IPR000073">
    <property type="entry name" value="AB_hydrolase_1"/>
</dbReference>
<keyword evidence="1 2" id="KW-0808">Transferase</keyword>
<dbReference type="InterPro" id="IPR008220">
    <property type="entry name" value="HAT_MetX-like"/>
</dbReference>
<dbReference type="EC" id="2.3.1.31" evidence="2"/>
<keyword evidence="2" id="KW-0486">Methionine biosynthesis</keyword>
<comment type="caution">
    <text evidence="2">Lacks conserved residue(s) required for the propagation of feature annotation.</text>
</comment>
<feature type="domain" description="AB hydrolase-1" evidence="3">
    <location>
        <begin position="46"/>
        <end position="254"/>
    </location>
</feature>
<feature type="binding site" evidence="2">
    <location>
        <position position="339"/>
    </location>
    <ligand>
        <name>substrate</name>
    </ligand>
</feature>
<organism evidence="4 5">
    <name type="scientific">Sutcliffiella rhizosphaerae</name>
    <dbReference type="NCBI Taxonomy" id="2880967"/>
    <lineage>
        <taxon>Bacteria</taxon>
        <taxon>Bacillati</taxon>
        <taxon>Bacillota</taxon>
        <taxon>Bacilli</taxon>
        <taxon>Bacillales</taxon>
        <taxon>Bacillaceae</taxon>
        <taxon>Sutcliffiella</taxon>
    </lineage>
</organism>
<dbReference type="GO" id="GO:0004414">
    <property type="term" value="F:homoserine O-acetyltransferase activity"/>
    <property type="evidence" value="ECO:0007669"/>
    <property type="project" value="UniProtKB-EC"/>
</dbReference>
<feature type="active site" evidence="2">
    <location>
        <position position="305"/>
    </location>
</feature>
<keyword evidence="2" id="KW-0028">Amino-acid biosynthesis</keyword>
<dbReference type="Proteomes" id="UP000789833">
    <property type="component" value="Unassembled WGS sequence"/>
</dbReference>
<dbReference type="PIRSF" id="PIRSF000443">
    <property type="entry name" value="Homoser_Ac_trans"/>
    <property type="match status" value="1"/>
</dbReference>
<dbReference type="SUPFAM" id="SSF53474">
    <property type="entry name" value="alpha/beta-Hydrolases"/>
    <property type="match status" value="1"/>
</dbReference>
<dbReference type="Gene3D" id="3.40.50.1820">
    <property type="entry name" value="alpha/beta hydrolase"/>
    <property type="match status" value="1"/>
</dbReference>
<dbReference type="NCBIfam" id="NF001209">
    <property type="entry name" value="PRK00175.1"/>
    <property type="match status" value="1"/>
</dbReference>
<name>A0ABN8A9N3_9BACI</name>
<comment type="catalytic activity">
    <reaction evidence="2">
        <text>L-homoserine + acetyl-CoA = O-acetyl-L-homoserine + CoA</text>
        <dbReference type="Rhea" id="RHEA:13701"/>
        <dbReference type="ChEBI" id="CHEBI:57287"/>
        <dbReference type="ChEBI" id="CHEBI:57288"/>
        <dbReference type="ChEBI" id="CHEBI:57476"/>
        <dbReference type="ChEBI" id="CHEBI:57716"/>
        <dbReference type="EC" id="2.3.1.31"/>
    </reaction>
</comment>
<comment type="pathway">
    <text evidence="2">Amino-acid biosynthesis; L-methionine biosynthesis via de novo pathway; O-acetyl-L-homoserine from L-homoserine: step 1/1.</text>
</comment>
<comment type="subcellular location">
    <subcellularLocation>
        <location evidence="2">Cytoplasm</location>
    </subcellularLocation>
</comment>
<evidence type="ECO:0000259" key="3">
    <source>
        <dbReference type="Pfam" id="PF00561"/>
    </source>
</evidence>
<feature type="active site" description="Nucleophile" evidence="2">
    <location>
        <position position="147"/>
    </location>
</feature>
<dbReference type="EMBL" id="CAKJTJ010000005">
    <property type="protein sequence ID" value="CAG9620571.1"/>
    <property type="molecule type" value="Genomic_DNA"/>
</dbReference>
<gene>
    <name evidence="2 4" type="primary">metXA</name>
    <name evidence="4" type="ORF">BACCIP111883_01340</name>
</gene>
<protein>
    <recommendedName>
        <fullName evidence="2">Homoserine O-acetyltransferase</fullName>
        <shortName evidence="2">HAT</shortName>
        <ecNumber evidence="2">2.3.1.31</ecNumber>
    </recommendedName>
    <alternativeName>
        <fullName evidence="2">Homoserine transacetylase</fullName>
        <shortName evidence="2">HTA</shortName>
    </alternativeName>
</protein>
<comment type="function">
    <text evidence="2">Transfers an acetyl group from acetyl-CoA to L-homoserine, forming acetyl-L-homoserine.</text>
</comment>
<evidence type="ECO:0000313" key="4">
    <source>
        <dbReference type="EMBL" id="CAG9620571.1"/>
    </source>
</evidence>
<keyword evidence="2" id="KW-0963">Cytoplasm</keyword>
<accession>A0ABN8A9N3</accession>
<keyword evidence="5" id="KW-1185">Reference proteome</keyword>
<keyword evidence="2 4" id="KW-0012">Acyltransferase</keyword>
<proteinExistence type="inferred from homology"/>
<comment type="similarity">
    <text evidence="2">Belongs to the AB hydrolase superfamily. MetX family.</text>
</comment>
<evidence type="ECO:0000256" key="1">
    <source>
        <dbReference type="ARBA" id="ARBA00022679"/>
    </source>
</evidence>
<feature type="active site" evidence="2">
    <location>
        <position position="338"/>
    </location>
</feature>
<reference evidence="4 5" key="1">
    <citation type="submission" date="2021-10" db="EMBL/GenBank/DDBJ databases">
        <authorList>
            <person name="Criscuolo A."/>
        </authorList>
    </citation>
    <scope>NUCLEOTIDE SEQUENCE [LARGE SCALE GENOMIC DNA]</scope>
    <source>
        <strain evidence="5">CIP 111883</strain>
    </source>
</reference>
<dbReference type="HAMAP" id="MF_00296">
    <property type="entry name" value="MetX_acyltransf"/>
    <property type="match status" value="1"/>
</dbReference>
<dbReference type="Gene3D" id="1.10.1740.110">
    <property type="match status" value="1"/>
</dbReference>
<evidence type="ECO:0000256" key="2">
    <source>
        <dbReference type="HAMAP-Rule" id="MF_00296"/>
    </source>
</evidence>
<dbReference type="InterPro" id="IPR029058">
    <property type="entry name" value="AB_hydrolase_fold"/>
</dbReference>
<comment type="caution">
    <text evidence="4">The sequence shown here is derived from an EMBL/GenBank/DDBJ whole genome shotgun (WGS) entry which is preliminary data.</text>
</comment>
<evidence type="ECO:0000313" key="5">
    <source>
        <dbReference type="Proteomes" id="UP000789833"/>
    </source>
</evidence>
<comment type="subunit">
    <text evidence="2">Homodimer.</text>
</comment>
<feature type="binding site" evidence="2">
    <location>
        <position position="215"/>
    </location>
    <ligand>
        <name>substrate</name>
    </ligand>
</feature>
<dbReference type="Pfam" id="PF00561">
    <property type="entry name" value="Abhydrolase_1"/>
    <property type="match status" value="1"/>
</dbReference>